<keyword evidence="2" id="KW-1185">Reference proteome</keyword>
<dbReference type="AlphaFoldDB" id="A0A2U3AJG5"/>
<dbReference type="EMBL" id="QFVR01000017">
    <property type="protein sequence ID" value="PWI24678.1"/>
    <property type="molecule type" value="Genomic_DNA"/>
</dbReference>
<reference evidence="1 2" key="1">
    <citation type="submission" date="2018-05" db="EMBL/GenBank/DDBJ databases">
        <title>Kurthia sibirica genome sequence.</title>
        <authorList>
            <person name="Maclea K.S."/>
            <person name="Goen A.E."/>
        </authorList>
    </citation>
    <scope>NUCLEOTIDE SEQUENCE [LARGE SCALE GENOMIC DNA]</scope>
    <source>
        <strain evidence="1 2">ATCC 49154</strain>
    </source>
</reference>
<organism evidence="1 2">
    <name type="scientific">Kurthia sibirica</name>
    <dbReference type="NCBI Taxonomy" id="202750"/>
    <lineage>
        <taxon>Bacteria</taxon>
        <taxon>Bacillati</taxon>
        <taxon>Bacillota</taxon>
        <taxon>Bacilli</taxon>
        <taxon>Bacillales</taxon>
        <taxon>Caryophanaceae</taxon>
        <taxon>Kurthia</taxon>
    </lineage>
</organism>
<protein>
    <submittedName>
        <fullName evidence="1">Uncharacterized protein</fullName>
    </submittedName>
</protein>
<comment type="caution">
    <text evidence="1">The sequence shown here is derived from an EMBL/GenBank/DDBJ whole genome shotgun (WGS) entry which is preliminary data.</text>
</comment>
<sequence length="284" mass="32642">MIYKKDANFPYPILSSNTFSYEESDFMIKVSFEEDGDLYKFKIQKYLTSDFVQGLLNSGEAQYLLVIQSKDTKFFPLEPTNLQVEIPKNRMTLSSRTSIQIHIVANKDITFAQNNELNSFYDELKASITVPEFSMLGFSNIVTFEGGMKNPLDLFEKRLDPKLSSAIKFELGSECIILHFRDEEMQFQSMAKANAFLNPYLYTGLRMALERFISTYAEEDDDVVEISQITQPEDLLDYKLYNLMVGKSVGELSVDNIDEVIGRISHQIIEKYVKAVKELVAHED</sequence>
<dbReference type="Proteomes" id="UP000245938">
    <property type="component" value="Unassembled WGS sequence"/>
</dbReference>
<evidence type="ECO:0000313" key="2">
    <source>
        <dbReference type="Proteomes" id="UP000245938"/>
    </source>
</evidence>
<dbReference type="OrthoDB" id="1748925at2"/>
<proteinExistence type="predicted"/>
<gene>
    <name evidence="1" type="ORF">DEX24_11965</name>
</gene>
<evidence type="ECO:0000313" key="1">
    <source>
        <dbReference type="EMBL" id="PWI24678.1"/>
    </source>
</evidence>
<dbReference type="RefSeq" id="WP_109306645.1">
    <property type="nucleotide sequence ID" value="NZ_BJUF01000031.1"/>
</dbReference>
<accession>A0A2U3AJG5</accession>
<name>A0A2U3AJG5_9BACL</name>